<keyword evidence="6" id="KW-0464">Manganese</keyword>
<dbReference type="RefSeq" id="WP_012845104.1">
    <property type="nucleotide sequence ID" value="NC_013501.1"/>
</dbReference>
<feature type="active site" description="Proton donor/acceptor" evidence="5">
    <location>
        <position position="144"/>
    </location>
</feature>
<dbReference type="AlphaFoldDB" id="D0MG05"/>
<dbReference type="GO" id="GO:0046872">
    <property type="term" value="F:metal ion binding"/>
    <property type="evidence" value="ECO:0007669"/>
    <property type="project" value="UniProtKB-KW"/>
</dbReference>
<feature type="binding site" evidence="6">
    <location>
        <position position="146"/>
    </location>
    <ligand>
        <name>Mg(2+)</name>
        <dbReference type="ChEBI" id="CHEBI:18420"/>
        <label>1</label>
    </ligand>
</feature>
<dbReference type="eggNOG" id="COG0708">
    <property type="taxonomic scope" value="Bacteria"/>
</dbReference>
<comment type="cofactor">
    <cofactor evidence="6">
        <name>Mg(2+)</name>
        <dbReference type="ChEBI" id="CHEBI:18420"/>
    </cofactor>
    <cofactor evidence="6">
        <name>Mn(2+)</name>
        <dbReference type="ChEBI" id="CHEBI:29035"/>
    </cofactor>
    <text evidence="6">Probably binds two magnesium or manganese ions per subunit.</text>
</comment>
<dbReference type="HOGENOM" id="CLU_027539_0_1_10"/>
<feature type="binding site" evidence="6">
    <location>
        <position position="144"/>
    </location>
    <ligand>
        <name>Mg(2+)</name>
        <dbReference type="ChEBI" id="CHEBI:18420"/>
        <label>1</label>
    </ligand>
</feature>
<dbReference type="InterPro" id="IPR005135">
    <property type="entry name" value="Endo/exonuclease/phosphatase"/>
</dbReference>
<feature type="domain" description="Endonuclease/exonuclease/phosphatase" evidence="8">
    <location>
        <begin position="4"/>
        <end position="245"/>
    </location>
</feature>
<name>D0MG05_RHOM4</name>
<feature type="site" description="Interaction with DNA substrate" evidence="7">
    <location>
        <position position="245"/>
    </location>
</feature>
<feature type="binding site" evidence="6">
    <location>
        <position position="34"/>
    </location>
    <ligand>
        <name>Mg(2+)</name>
        <dbReference type="ChEBI" id="CHEBI:18420"/>
        <label>1</label>
    </ligand>
</feature>
<keyword evidence="10" id="KW-1185">Reference proteome</keyword>
<dbReference type="SUPFAM" id="SSF56219">
    <property type="entry name" value="DNase I-like"/>
    <property type="match status" value="1"/>
</dbReference>
<dbReference type="GO" id="GO:0004519">
    <property type="term" value="F:endonuclease activity"/>
    <property type="evidence" value="ECO:0007669"/>
    <property type="project" value="InterPro"/>
</dbReference>
<evidence type="ECO:0000256" key="4">
    <source>
        <dbReference type="ARBA" id="ARBA00022842"/>
    </source>
</evidence>
<dbReference type="GO" id="GO:0003677">
    <property type="term" value="F:DNA binding"/>
    <property type="evidence" value="ECO:0007669"/>
    <property type="project" value="InterPro"/>
</dbReference>
<gene>
    <name evidence="9" type="ordered locus">Rmar_2622</name>
</gene>
<evidence type="ECO:0000256" key="6">
    <source>
        <dbReference type="PIRSR" id="PIRSR604808-2"/>
    </source>
</evidence>
<keyword evidence="4 6" id="KW-0460">Magnesium</keyword>
<dbReference type="Proteomes" id="UP000002221">
    <property type="component" value="Chromosome"/>
</dbReference>
<evidence type="ECO:0000313" key="9">
    <source>
        <dbReference type="EMBL" id="ACY49494.1"/>
    </source>
</evidence>
<dbReference type="InterPro" id="IPR020847">
    <property type="entry name" value="AP_endonuclease_F1_BS"/>
</dbReference>
<feature type="active site" description="Proton acceptor" evidence="5">
    <location>
        <position position="245"/>
    </location>
</feature>
<feature type="binding site" evidence="6">
    <location>
        <position position="245"/>
    </location>
    <ligand>
        <name>Mg(2+)</name>
        <dbReference type="ChEBI" id="CHEBI:18420"/>
        <label>1</label>
    </ligand>
</feature>
<keyword evidence="2 6" id="KW-0479">Metal-binding</keyword>
<feature type="site" description="Transition state stabilizer" evidence="7">
    <location>
        <position position="146"/>
    </location>
</feature>
<reference evidence="9 10" key="1">
    <citation type="journal article" date="2009" name="Stand. Genomic Sci.">
        <title>Complete genome sequence of Rhodothermus marinus type strain (R-10).</title>
        <authorList>
            <person name="Nolan M."/>
            <person name="Tindall B.J."/>
            <person name="Pomrenke H."/>
            <person name="Lapidus A."/>
            <person name="Copeland A."/>
            <person name="Glavina Del Rio T."/>
            <person name="Lucas S."/>
            <person name="Chen F."/>
            <person name="Tice H."/>
            <person name="Cheng J.F."/>
            <person name="Saunders E."/>
            <person name="Han C."/>
            <person name="Bruce D."/>
            <person name="Goodwin L."/>
            <person name="Chain P."/>
            <person name="Pitluck S."/>
            <person name="Ovchinikova G."/>
            <person name="Pati A."/>
            <person name="Ivanova N."/>
            <person name="Mavromatis K."/>
            <person name="Chen A."/>
            <person name="Palaniappan K."/>
            <person name="Land M."/>
            <person name="Hauser L."/>
            <person name="Chang Y.J."/>
            <person name="Jeffries C.D."/>
            <person name="Brettin T."/>
            <person name="Goker M."/>
            <person name="Bristow J."/>
            <person name="Eisen J.A."/>
            <person name="Markowitz V."/>
            <person name="Hugenholtz P."/>
            <person name="Kyrpides N.C."/>
            <person name="Klenk H.P."/>
            <person name="Detter J.C."/>
        </authorList>
    </citation>
    <scope>NUCLEOTIDE SEQUENCE [LARGE SCALE GENOMIC DNA]</scope>
    <source>
        <strain evidence="10">ATCC 43812 / DSM 4252 / R-10</strain>
    </source>
</reference>
<dbReference type="CDD" id="cd09086">
    <property type="entry name" value="ExoIII-like_AP-endo"/>
    <property type="match status" value="1"/>
</dbReference>
<feature type="active site" evidence="5">
    <location>
        <position position="103"/>
    </location>
</feature>
<keyword evidence="3" id="KW-0378">Hydrolase</keyword>
<dbReference type="InterPro" id="IPR037493">
    <property type="entry name" value="ExoIII-like"/>
</dbReference>
<feature type="binding site" evidence="6">
    <location>
        <position position="244"/>
    </location>
    <ligand>
        <name>Mg(2+)</name>
        <dbReference type="ChEBI" id="CHEBI:18420"/>
        <label>1</label>
    </ligand>
</feature>
<comment type="similarity">
    <text evidence="1">Belongs to the DNA repair enzymes AP/ExoA family.</text>
</comment>
<evidence type="ECO:0000256" key="2">
    <source>
        <dbReference type="ARBA" id="ARBA00022723"/>
    </source>
</evidence>
<evidence type="ECO:0000256" key="7">
    <source>
        <dbReference type="PIRSR" id="PIRSR604808-3"/>
    </source>
</evidence>
<sequence length="254" mass="28812">MIVATWNVNSIRARLERVLQWLDRTEPDIVCLQETKVVDADFPADPFRERGYELAVFGQKAYNGVAILSRLPLQDVRRGLDGEQEARFLQARCGDRLVVCSVYVPNGGTVGSEAWDYKLRWFDRLRAYLERAASPETPLLLAGDFNVAPEPRDVAFPEAWADSVLFHEAARAAFRKLIDWGLVDLIRLHHEGPGPFTWWDYRNLAFPRGDGLRIDHLLATPPVAACCTEAGVHREERKGKKPSDHAPVWARLNL</sequence>
<dbReference type="Gene3D" id="3.60.10.10">
    <property type="entry name" value="Endonuclease/exonuclease/phosphatase"/>
    <property type="match status" value="1"/>
</dbReference>
<evidence type="ECO:0000259" key="8">
    <source>
        <dbReference type="Pfam" id="PF03372"/>
    </source>
</evidence>
<dbReference type="OrthoDB" id="9803914at2"/>
<dbReference type="InterPro" id="IPR036691">
    <property type="entry name" value="Endo/exonu/phosph_ase_sf"/>
</dbReference>
<dbReference type="PROSITE" id="PS00726">
    <property type="entry name" value="AP_NUCLEASE_F1_1"/>
    <property type="match status" value="1"/>
</dbReference>
<feature type="binding site" evidence="6">
    <location>
        <position position="7"/>
    </location>
    <ligand>
        <name>Mg(2+)</name>
        <dbReference type="ChEBI" id="CHEBI:18420"/>
        <label>1</label>
    </ligand>
</feature>
<dbReference type="STRING" id="518766.Rmar_2622"/>
<dbReference type="PANTHER" id="PTHR43250:SF2">
    <property type="entry name" value="EXODEOXYRIBONUCLEASE III"/>
    <property type="match status" value="1"/>
</dbReference>
<dbReference type="GO" id="GO:0006281">
    <property type="term" value="P:DNA repair"/>
    <property type="evidence" value="ECO:0007669"/>
    <property type="project" value="InterPro"/>
</dbReference>
<evidence type="ECO:0000256" key="1">
    <source>
        <dbReference type="ARBA" id="ARBA00007092"/>
    </source>
</evidence>
<dbReference type="PANTHER" id="PTHR43250">
    <property type="entry name" value="EXODEOXYRIBONUCLEASE III"/>
    <property type="match status" value="1"/>
</dbReference>
<dbReference type="PROSITE" id="PS51435">
    <property type="entry name" value="AP_NUCLEASE_F1_4"/>
    <property type="match status" value="1"/>
</dbReference>
<evidence type="ECO:0000256" key="3">
    <source>
        <dbReference type="ARBA" id="ARBA00022801"/>
    </source>
</evidence>
<dbReference type="KEGG" id="rmr:Rmar_2622"/>
<dbReference type="InterPro" id="IPR004808">
    <property type="entry name" value="AP_endonuc_1"/>
</dbReference>
<evidence type="ECO:0000313" key="10">
    <source>
        <dbReference type="Proteomes" id="UP000002221"/>
    </source>
</evidence>
<protein>
    <submittedName>
        <fullName evidence="9">Exodeoxyribonuclease III Xth</fullName>
    </submittedName>
</protein>
<dbReference type="NCBIfam" id="TIGR00195">
    <property type="entry name" value="exoDNase_III"/>
    <property type="match status" value="1"/>
</dbReference>
<dbReference type="NCBIfam" id="TIGR00633">
    <property type="entry name" value="xth"/>
    <property type="match status" value="1"/>
</dbReference>
<dbReference type="Pfam" id="PF03372">
    <property type="entry name" value="Exo_endo_phos"/>
    <property type="match status" value="1"/>
</dbReference>
<proteinExistence type="inferred from homology"/>
<accession>D0MG05</accession>
<dbReference type="GO" id="GO:0008311">
    <property type="term" value="F:double-stranded DNA 3'-5' DNA exonuclease activity"/>
    <property type="evidence" value="ECO:0007669"/>
    <property type="project" value="InterPro"/>
</dbReference>
<evidence type="ECO:0000256" key="5">
    <source>
        <dbReference type="PIRSR" id="PIRSR604808-1"/>
    </source>
</evidence>
<feature type="site" description="Important for catalytic activity" evidence="7">
    <location>
        <position position="215"/>
    </location>
</feature>
<dbReference type="EMBL" id="CP001807">
    <property type="protein sequence ID" value="ACY49494.1"/>
    <property type="molecule type" value="Genomic_DNA"/>
</dbReference>
<organism evidence="9 10">
    <name type="scientific">Rhodothermus marinus (strain ATCC 43812 / DSM 4252 / R-10)</name>
    <name type="common">Rhodothermus obamensis</name>
    <dbReference type="NCBI Taxonomy" id="518766"/>
    <lineage>
        <taxon>Bacteria</taxon>
        <taxon>Pseudomonadati</taxon>
        <taxon>Rhodothermota</taxon>
        <taxon>Rhodothermia</taxon>
        <taxon>Rhodothermales</taxon>
        <taxon>Rhodothermaceae</taxon>
        <taxon>Rhodothermus</taxon>
    </lineage>
</organism>